<evidence type="ECO:0000256" key="1">
    <source>
        <dbReference type="ARBA" id="ARBA00022692"/>
    </source>
</evidence>
<evidence type="ECO:0000313" key="6">
    <source>
        <dbReference type="EMBL" id="MBB5364580.1"/>
    </source>
</evidence>
<feature type="transmembrane region" description="Helical" evidence="4">
    <location>
        <begin position="367"/>
        <end position="386"/>
    </location>
</feature>
<keyword evidence="7" id="KW-1185">Reference proteome</keyword>
<evidence type="ECO:0000313" key="7">
    <source>
        <dbReference type="Proteomes" id="UP000552709"/>
    </source>
</evidence>
<feature type="transmembrane region" description="Helical" evidence="4">
    <location>
        <begin position="275"/>
        <end position="294"/>
    </location>
</feature>
<proteinExistence type="predicted"/>
<keyword evidence="1 4" id="KW-0812">Transmembrane</keyword>
<name>A0A7W8JWN6_9DEIO</name>
<dbReference type="CDD" id="cd17355">
    <property type="entry name" value="MFS_YcxA_like"/>
    <property type="match status" value="1"/>
</dbReference>
<feature type="transmembrane region" description="Helical" evidence="4">
    <location>
        <begin position="21"/>
        <end position="41"/>
    </location>
</feature>
<dbReference type="PANTHER" id="PTHR11360:SF308">
    <property type="entry name" value="BLL3089 PROTEIN"/>
    <property type="match status" value="1"/>
</dbReference>
<dbReference type="InterPro" id="IPR036259">
    <property type="entry name" value="MFS_trans_sf"/>
</dbReference>
<dbReference type="GO" id="GO:0022857">
    <property type="term" value="F:transmembrane transporter activity"/>
    <property type="evidence" value="ECO:0007669"/>
    <property type="project" value="InterPro"/>
</dbReference>
<feature type="transmembrane region" description="Helical" evidence="4">
    <location>
        <begin position="241"/>
        <end position="263"/>
    </location>
</feature>
<dbReference type="Pfam" id="PF07690">
    <property type="entry name" value="MFS_1"/>
    <property type="match status" value="2"/>
</dbReference>
<feature type="transmembrane region" description="Helical" evidence="4">
    <location>
        <begin position="306"/>
        <end position="324"/>
    </location>
</feature>
<evidence type="ECO:0000259" key="5">
    <source>
        <dbReference type="PROSITE" id="PS50850"/>
    </source>
</evidence>
<gene>
    <name evidence="6" type="ORF">HNQ08_003693</name>
</gene>
<dbReference type="Proteomes" id="UP000552709">
    <property type="component" value="Unassembled WGS sequence"/>
</dbReference>
<dbReference type="PROSITE" id="PS50850">
    <property type="entry name" value="MFS"/>
    <property type="match status" value="1"/>
</dbReference>
<feature type="transmembrane region" description="Helical" evidence="4">
    <location>
        <begin position="182"/>
        <end position="202"/>
    </location>
</feature>
<evidence type="ECO:0000256" key="2">
    <source>
        <dbReference type="ARBA" id="ARBA00022989"/>
    </source>
</evidence>
<comment type="caution">
    <text evidence="6">The sequence shown here is derived from an EMBL/GenBank/DDBJ whole genome shotgun (WGS) entry which is preliminary data.</text>
</comment>
<dbReference type="PANTHER" id="PTHR11360">
    <property type="entry name" value="MONOCARBOXYLATE TRANSPORTER"/>
    <property type="match status" value="1"/>
</dbReference>
<dbReference type="InterPro" id="IPR011701">
    <property type="entry name" value="MFS"/>
</dbReference>
<keyword evidence="2 4" id="KW-1133">Transmembrane helix</keyword>
<reference evidence="6 7" key="1">
    <citation type="submission" date="2020-08" db="EMBL/GenBank/DDBJ databases">
        <title>Genomic Encyclopedia of Type Strains, Phase IV (KMG-IV): sequencing the most valuable type-strain genomes for metagenomic binning, comparative biology and taxonomic classification.</title>
        <authorList>
            <person name="Goeker M."/>
        </authorList>
    </citation>
    <scope>NUCLEOTIDE SEQUENCE [LARGE SCALE GENOMIC DNA]</scope>
    <source>
        <strain evidence="6 7">DSM 27939</strain>
    </source>
</reference>
<dbReference type="AlphaFoldDB" id="A0A7W8JWN6"/>
<evidence type="ECO:0000256" key="3">
    <source>
        <dbReference type="ARBA" id="ARBA00023136"/>
    </source>
</evidence>
<organism evidence="6 7">
    <name type="scientific">Deinococcus humi</name>
    <dbReference type="NCBI Taxonomy" id="662880"/>
    <lineage>
        <taxon>Bacteria</taxon>
        <taxon>Thermotogati</taxon>
        <taxon>Deinococcota</taxon>
        <taxon>Deinococci</taxon>
        <taxon>Deinococcales</taxon>
        <taxon>Deinococcaceae</taxon>
        <taxon>Deinococcus</taxon>
    </lineage>
</organism>
<dbReference type="RefSeq" id="WP_184135152.1">
    <property type="nucleotide sequence ID" value="NZ_JACHFL010000011.1"/>
</dbReference>
<accession>A0A7W8JWN6</accession>
<dbReference type="InterPro" id="IPR050327">
    <property type="entry name" value="Proton-linked_MCT"/>
</dbReference>
<dbReference type="Gene3D" id="1.20.1250.20">
    <property type="entry name" value="MFS general substrate transporter like domains"/>
    <property type="match status" value="2"/>
</dbReference>
<feature type="transmembrane region" description="Helical" evidence="4">
    <location>
        <begin position="61"/>
        <end position="81"/>
    </location>
</feature>
<feature type="domain" description="Major facilitator superfamily (MFS) profile" evidence="5">
    <location>
        <begin position="26"/>
        <end position="419"/>
    </location>
</feature>
<feature type="transmembrane region" description="Helical" evidence="4">
    <location>
        <begin position="330"/>
        <end position="355"/>
    </location>
</feature>
<keyword evidence="3 4" id="KW-0472">Membrane</keyword>
<dbReference type="EMBL" id="JACHFL010000011">
    <property type="protein sequence ID" value="MBB5364580.1"/>
    <property type="molecule type" value="Genomic_DNA"/>
</dbReference>
<feature type="transmembrane region" description="Helical" evidence="4">
    <location>
        <begin position="150"/>
        <end position="170"/>
    </location>
</feature>
<feature type="transmembrane region" description="Helical" evidence="4">
    <location>
        <begin position="93"/>
        <end position="111"/>
    </location>
</feature>
<feature type="transmembrane region" description="Helical" evidence="4">
    <location>
        <begin position="117"/>
        <end position="143"/>
    </location>
</feature>
<protein>
    <submittedName>
        <fullName evidence="6">Sugar phosphate permease</fullName>
    </submittedName>
</protein>
<evidence type="ECO:0000256" key="4">
    <source>
        <dbReference type="SAM" id="Phobius"/>
    </source>
</evidence>
<sequence>MTPPDSAAPARSRVIAASPVYYGWVIVAAGTLGVIMTTPGQTVGVSAFLDPIIKELGLSRSLVSTLYLLGTLMGALAMSFVGRAIDRFGPRRIVTVVAALFALACVLMGFVRGPWTLLVGFVLLRGLGQGALGLVSAHVVNLWFVRRRGLALGLTGLGAALANGLFPPVIQALIEAHGWRSAYMMLGGLVAVTILPVGAMLFRDRPERYGLIPDSHSAPSGAPLPVEQALTLPQARRTPMFWLLIASGALQSALGTGLIFHHFSLLADAGVTRDTAALVFVPIAAVYATSNLLSGVFLDRFSPRRLIPASLVALTLALLAPLLIHDGPTALAYGGLLGLMQGMQSAVSVSAWGYYFGRTHLGAIRGLAFTTSVAGTAFGPLLFALGKDWTGSYASVLLVSALVPLLLAAVAWKTPVPAVNQDGT</sequence>
<feature type="transmembrane region" description="Helical" evidence="4">
    <location>
        <begin position="392"/>
        <end position="412"/>
    </location>
</feature>
<dbReference type="InterPro" id="IPR020846">
    <property type="entry name" value="MFS_dom"/>
</dbReference>
<dbReference type="SUPFAM" id="SSF103473">
    <property type="entry name" value="MFS general substrate transporter"/>
    <property type="match status" value="1"/>
</dbReference>